<dbReference type="Proteomes" id="UP000672657">
    <property type="component" value="Unassembled WGS sequence"/>
</dbReference>
<evidence type="ECO:0000313" key="1">
    <source>
        <dbReference type="EMBL" id="CAG2159269.1"/>
    </source>
</evidence>
<gene>
    <name evidence="1" type="ORF">LMG26411_06571</name>
</gene>
<keyword evidence="2" id="KW-1185">Reference proteome</keyword>
<organism evidence="1 2">
    <name type="scientific">Cupriavidus numazuensis</name>
    <dbReference type="NCBI Taxonomy" id="221992"/>
    <lineage>
        <taxon>Bacteria</taxon>
        <taxon>Pseudomonadati</taxon>
        <taxon>Pseudomonadota</taxon>
        <taxon>Betaproteobacteria</taxon>
        <taxon>Burkholderiales</taxon>
        <taxon>Burkholderiaceae</taxon>
        <taxon>Cupriavidus</taxon>
    </lineage>
</organism>
<dbReference type="RefSeq" id="WP_211957392.1">
    <property type="nucleotide sequence ID" value="NZ_CAJPVI010000056.1"/>
</dbReference>
<proteinExistence type="predicted"/>
<name>A0ABN7QAE4_9BURK</name>
<reference evidence="1 2" key="1">
    <citation type="submission" date="2021-03" db="EMBL/GenBank/DDBJ databases">
        <authorList>
            <person name="Peeters C."/>
        </authorList>
    </citation>
    <scope>NUCLEOTIDE SEQUENCE [LARGE SCALE GENOMIC DNA]</scope>
    <source>
        <strain evidence="1 2">LMG 26411</strain>
    </source>
</reference>
<dbReference type="EMBL" id="CAJPVI010000056">
    <property type="protein sequence ID" value="CAG2159269.1"/>
    <property type="molecule type" value="Genomic_DNA"/>
</dbReference>
<accession>A0ABN7QAE4</accession>
<comment type="caution">
    <text evidence="1">The sequence shown here is derived from an EMBL/GenBank/DDBJ whole genome shotgun (WGS) entry which is preliminary data.</text>
</comment>
<protein>
    <submittedName>
        <fullName evidence="1">Uncharacterized protein</fullName>
    </submittedName>
</protein>
<evidence type="ECO:0000313" key="2">
    <source>
        <dbReference type="Proteomes" id="UP000672657"/>
    </source>
</evidence>
<sequence length="127" mass="13794">MGSFFEDGWKVAPAIGIAHDYYRRAAEAGDFRGQFNCVRLAAVSGNHAHAADWIAVVPQTATDAFLDKCSTFFATHRSPDGNVFTELPGVPCKLADAPPAFRLPGVKRRNAKRRQASCRSAIGSQAW</sequence>